<feature type="chain" id="PRO_5045052752" evidence="1">
    <location>
        <begin position="19"/>
        <end position="157"/>
    </location>
</feature>
<sequence>MTKKIVLLFIFISGFAFSQMPNIADVWLNNSKPYTGTIGNDHQTIKLKINISEQNKKNDQEYFVSGYSLVDNTYSKYEGKLKITRYKDGKKNGAVYGEYELAEENKGKHSGIFTGRFIYTFKWNKKSEKIESQYIDLIGNWKSYDGTLDFKTRLKNL</sequence>
<name>A0ABT2VWL5_9FLAO</name>
<dbReference type="RefSeq" id="WP_262989856.1">
    <property type="nucleotide sequence ID" value="NZ_JAOTEN010000001.1"/>
</dbReference>
<accession>A0ABT2VWL5</accession>
<comment type="caution">
    <text evidence="2">The sequence shown here is derived from an EMBL/GenBank/DDBJ whole genome shotgun (WGS) entry which is preliminary data.</text>
</comment>
<evidence type="ECO:0000313" key="2">
    <source>
        <dbReference type="EMBL" id="MCU7614018.1"/>
    </source>
</evidence>
<evidence type="ECO:0000256" key="1">
    <source>
        <dbReference type="SAM" id="SignalP"/>
    </source>
</evidence>
<evidence type="ECO:0000313" key="3">
    <source>
        <dbReference type="Proteomes" id="UP001208114"/>
    </source>
</evidence>
<organism evidence="2 3">
    <name type="scientific">Chryseobacterium gilvum</name>
    <dbReference type="NCBI Taxonomy" id="2976534"/>
    <lineage>
        <taxon>Bacteria</taxon>
        <taxon>Pseudomonadati</taxon>
        <taxon>Bacteroidota</taxon>
        <taxon>Flavobacteriia</taxon>
        <taxon>Flavobacteriales</taxon>
        <taxon>Weeksellaceae</taxon>
        <taxon>Chryseobacterium group</taxon>
        <taxon>Chryseobacterium</taxon>
    </lineage>
</organism>
<feature type="signal peptide" evidence="1">
    <location>
        <begin position="1"/>
        <end position="18"/>
    </location>
</feature>
<reference evidence="3" key="1">
    <citation type="submission" date="2023-07" db="EMBL/GenBank/DDBJ databases">
        <title>Chryseobacterium sp. GMJ5 Genome sequencing and assembly.</title>
        <authorList>
            <person name="Jung Y."/>
        </authorList>
    </citation>
    <scope>NUCLEOTIDE SEQUENCE [LARGE SCALE GENOMIC DNA]</scope>
    <source>
        <strain evidence="3">GMJ5</strain>
    </source>
</reference>
<protein>
    <submittedName>
        <fullName evidence="2">Uncharacterized protein</fullName>
    </submittedName>
</protein>
<keyword evidence="1" id="KW-0732">Signal</keyword>
<dbReference type="Proteomes" id="UP001208114">
    <property type="component" value="Unassembled WGS sequence"/>
</dbReference>
<dbReference type="EMBL" id="JAOTEN010000001">
    <property type="protein sequence ID" value="MCU7614018.1"/>
    <property type="molecule type" value="Genomic_DNA"/>
</dbReference>
<gene>
    <name evidence="2" type="ORF">N0B16_06170</name>
</gene>
<proteinExistence type="predicted"/>
<keyword evidence="3" id="KW-1185">Reference proteome</keyword>